<dbReference type="EMBL" id="JANCLV010000011">
    <property type="protein sequence ID" value="MCP9001040.1"/>
    <property type="molecule type" value="Genomic_DNA"/>
</dbReference>
<proteinExistence type="predicted"/>
<dbReference type="SUPFAM" id="SSF48208">
    <property type="entry name" value="Six-hairpin glycosidases"/>
    <property type="match status" value="1"/>
</dbReference>
<accession>A0ABT1LRF1</accession>
<sequence length="461" mass="48437">MEDALRLAASWFLDLSNSTTWGTPTTIIRFANQTIAGLVGCAHAAEALGDSALMAAVDTGIGVFSARAQASGGWFYEPTGLDLAYSHEVQVPDMADLYRVTGDQRLLDMAERWLGILSLVTVREPDGSGYIGMGSASARTGGSVPITDAFSDARDRTAFTGELLPAVPGFAAYRPSVSTVNTARAQWAASTDPIVGRAKQNTSPRLWMHVTANAPLASAADRSAALAALPTIASSRFTEARTGVLGMQFVFVRRPRYYLASLFGQRASTRVRNGSQLLWHPTMGTTIVGFNNAAVDDDFWGTILGDGVDEARATLTAAFASGGSPVAITGLAAVTGDFSITASSATGIKTVTDVGDTGFTRTVTAPSAGTEQIPLLLQHGDALEWLGSGSGSPTWGQNSASAATGLCLTRSGVKMKLKWGARENVTLTDTARTIFEDGDRRQHLLRIPHPGALTLEVAFSS</sequence>
<evidence type="ECO:0000313" key="2">
    <source>
        <dbReference type="Proteomes" id="UP001524318"/>
    </source>
</evidence>
<comment type="caution">
    <text evidence="1">The sequence shown here is derived from an EMBL/GenBank/DDBJ whole genome shotgun (WGS) entry which is preliminary data.</text>
</comment>
<keyword evidence="2" id="KW-1185">Reference proteome</keyword>
<dbReference type="Proteomes" id="UP001524318">
    <property type="component" value="Unassembled WGS sequence"/>
</dbReference>
<dbReference type="InterPro" id="IPR008928">
    <property type="entry name" value="6-hairpin_glycosidase_sf"/>
</dbReference>
<gene>
    <name evidence="1" type="ORF">NFC73_15100</name>
</gene>
<evidence type="ECO:0000313" key="1">
    <source>
        <dbReference type="EMBL" id="MCP9001040.1"/>
    </source>
</evidence>
<organism evidence="1 2">
    <name type="scientific">Pseudarthrobacter humi</name>
    <dbReference type="NCBI Taxonomy" id="2952523"/>
    <lineage>
        <taxon>Bacteria</taxon>
        <taxon>Bacillati</taxon>
        <taxon>Actinomycetota</taxon>
        <taxon>Actinomycetes</taxon>
        <taxon>Micrococcales</taxon>
        <taxon>Micrococcaceae</taxon>
        <taxon>Pseudarthrobacter</taxon>
    </lineage>
</organism>
<name>A0ABT1LRF1_9MICC</name>
<reference evidence="1 2" key="1">
    <citation type="submission" date="2022-06" db="EMBL/GenBank/DDBJ databases">
        <title>Pseudarthrobacter sp. strain RMG13 Genome sequencing and assembly.</title>
        <authorList>
            <person name="Kim I."/>
        </authorList>
    </citation>
    <scope>NUCLEOTIDE SEQUENCE [LARGE SCALE GENOMIC DNA]</scope>
    <source>
        <strain evidence="1 2">RMG13</strain>
    </source>
</reference>
<protein>
    <submittedName>
        <fullName evidence="1">Uncharacterized protein</fullName>
    </submittedName>
</protein>